<proteinExistence type="predicted"/>
<dbReference type="EMBL" id="UINC01001123">
    <property type="protein sequence ID" value="SUZ71471.1"/>
    <property type="molecule type" value="Genomic_DNA"/>
</dbReference>
<dbReference type="InterPro" id="IPR027056">
    <property type="entry name" value="Gluconate_2DH_su3"/>
</dbReference>
<sequence>MASRGIDRRKALRAIGLAGAGAASLPLWARSLVDLAEAHTTVSTQTFRGPMADSFQDATQGVLNQAQFETVEVLTDLIIPQTDTAGARTARVTAFIDTILSDAETNARDQFLNGIGWIDQRSMELFGGSFVTASVDQQNALLTILSARENKTPADTVGVEFFQALKSLTVTGYYTSRIGMLQELDDDGSNYFDEKPGCQHPEHKTGN</sequence>
<dbReference type="Pfam" id="PF13618">
    <property type="entry name" value="Gluconate_2-dh3"/>
    <property type="match status" value="1"/>
</dbReference>
<dbReference type="PROSITE" id="PS51318">
    <property type="entry name" value="TAT"/>
    <property type="match status" value="1"/>
</dbReference>
<dbReference type="AlphaFoldDB" id="A0A381PWM7"/>
<gene>
    <name evidence="1" type="ORF">METZ01_LOCUS24325</name>
</gene>
<accession>A0A381PWM7</accession>
<name>A0A381PWM7_9ZZZZ</name>
<evidence type="ECO:0000313" key="1">
    <source>
        <dbReference type="EMBL" id="SUZ71471.1"/>
    </source>
</evidence>
<protein>
    <recommendedName>
        <fullName evidence="2">Gluconate 2-dehydrogenase subunit 3 family protein</fullName>
    </recommendedName>
</protein>
<evidence type="ECO:0008006" key="2">
    <source>
        <dbReference type="Google" id="ProtNLM"/>
    </source>
</evidence>
<reference evidence="1" key="1">
    <citation type="submission" date="2018-05" db="EMBL/GenBank/DDBJ databases">
        <authorList>
            <person name="Lanie J.A."/>
            <person name="Ng W.-L."/>
            <person name="Kazmierczak K.M."/>
            <person name="Andrzejewski T.M."/>
            <person name="Davidsen T.M."/>
            <person name="Wayne K.J."/>
            <person name="Tettelin H."/>
            <person name="Glass J.I."/>
            <person name="Rusch D."/>
            <person name="Podicherti R."/>
            <person name="Tsui H.-C.T."/>
            <person name="Winkler M.E."/>
        </authorList>
    </citation>
    <scope>NUCLEOTIDE SEQUENCE</scope>
</reference>
<dbReference type="InterPro" id="IPR006311">
    <property type="entry name" value="TAT_signal"/>
</dbReference>
<organism evidence="1">
    <name type="scientific">marine metagenome</name>
    <dbReference type="NCBI Taxonomy" id="408172"/>
    <lineage>
        <taxon>unclassified sequences</taxon>
        <taxon>metagenomes</taxon>
        <taxon>ecological metagenomes</taxon>
    </lineage>
</organism>